<comment type="caution">
    <text evidence="2">The sequence shown here is derived from an EMBL/GenBank/DDBJ whole genome shotgun (WGS) entry which is preliminary data.</text>
</comment>
<dbReference type="AlphaFoldDB" id="A0A9P0P363"/>
<evidence type="ECO:0000256" key="1">
    <source>
        <dbReference type="SAM" id="MobiDB-lite"/>
    </source>
</evidence>
<dbReference type="Proteomes" id="UP001152888">
    <property type="component" value="Unassembled WGS sequence"/>
</dbReference>
<dbReference type="EMBL" id="CAKOFQ010006739">
    <property type="protein sequence ID" value="CAH1966880.1"/>
    <property type="molecule type" value="Genomic_DNA"/>
</dbReference>
<feature type="compositionally biased region" description="Acidic residues" evidence="1">
    <location>
        <begin position="111"/>
        <end position="135"/>
    </location>
</feature>
<reference evidence="2" key="1">
    <citation type="submission" date="2022-03" db="EMBL/GenBank/DDBJ databases">
        <authorList>
            <person name="Sayadi A."/>
        </authorList>
    </citation>
    <scope>NUCLEOTIDE SEQUENCE</scope>
</reference>
<gene>
    <name evidence="2" type="ORF">ACAOBT_LOCUS7090</name>
</gene>
<dbReference type="InterPro" id="IPR011011">
    <property type="entry name" value="Znf_FYVE_PHD"/>
</dbReference>
<sequence length="182" mass="20266">MPQTETSQMNNLSVRSESHQSGPSGIQNPKASPVSPNKSSIPDEVITPGKALDEIMPVPVLSAAVKRVRKKISGEITSEEFIKNKKDAQIKRSSKPVKKTENKRKLSESSVSEDDVTLDDGSSGDEDFSDLENEEEDYRQTCKQDDWLQCIFCKRWLHETCTGFVNLCNKCGKSVATKKKKS</sequence>
<name>A0A9P0P363_ACAOB</name>
<feature type="compositionally biased region" description="Polar residues" evidence="1">
    <location>
        <begin position="1"/>
        <end position="40"/>
    </location>
</feature>
<organism evidence="2 3">
    <name type="scientific">Acanthoscelides obtectus</name>
    <name type="common">Bean weevil</name>
    <name type="synonym">Bruchus obtectus</name>
    <dbReference type="NCBI Taxonomy" id="200917"/>
    <lineage>
        <taxon>Eukaryota</taxon>
        <taxon>Metazoa</taxon>
        <taxon>Ecdysozoa</taxon>
        <taxon>Arthropoda</taxon>
        <taxon>Hexapoda</taxon>
        <taxon>Insecta</taxon>
        <taxon>Pterygota</taxon>
        <taxon>Neoptera</taxon>
        <taxon>Endopterygota</taxon>
        <taxon>Coleoptera</taxon>
        <taxon>Polyphaga</taxon>
        <taxon>Cucujiformia</taxon>
        <taxon>Chrysomeloidea</taxon>
        <taxon>Chrysomelidae</taxon>
        <taxon>Bruchinae</taxon>
        <taxon>Bruchini</taxon>
        <taxon>Acanthoscelides</taxon>
    </lineage>
</organism>
<feature type="compositionally biased region" description="Basic and acidic residues" evidence="1">
    <location>
        <begin position="98"/>
        <end position="107"/>
    </location>
</feature>
<dbReference type="OrthoDB" id="6784547at2759"/>
<feature type="region of interest" description="Disordered" evidence="1">
    <location>
        <begin position="84"/>
        <end position="135"/>
    </location>
</feature>
<accession>A0A9P0P363</accession>
<dbReference type="SUPFAM" id="SSF57903">
    <property type="entry name" value="FYVE/PHD zinc finger"/>
    <property type="match status" value="1"/>
</dbReference>
<evidence type="ECO:0000313" key="2">
    <source>
        <dbReference type="EMBL" id="CAH1966880.1"/>
    </source>
</evidence>
<keyword evidence="3" id="KW-1185">Reference proteome</keyword>
<protein>
    <submittedName>
        <fullName evidence="2">Uncharacterized protein</fullName>
    </submittedName>
</protein>
<feature type="region of interest" description="Disordered" evidence="1">
    <location>
        <begin position="1"/>
        <end position="58"/>
    </location>
</feature>
<proteinExistence type="predicted"/>
<evidence type="ECO:0000313" key="3">
    <source>
        <dbReference type="Proteomes" id="UP001152888"/>
    </source>
</evidence>